<evidence type="ECO:0000256" key="2">
    <source>
        <dbReference type="SAM" id="SignalP"/>
    </source>
</evidence>
<feature type="region of interest" description="Disordered" evidence="1">
    <location>
        <begin position="30"/>
        <end position="69"/>
    </location>
</feature>
<feature type="chain" id="PRO_5043683795" description="Secreted protein" evidence="2">
    <location>
        <begin position="24"/>
        <end position="69"/>
    </location>
</feature>
<name>A0AAU8FRH7_9BACT</name>
<protein>
    <recommendedName>
        <fullName evidence="4">Secreted protein</fullName>
    </recommendedName>
</protein>
<dbReference type="RefSeq" id="WP_353722355.1">
    <property type="nucleotide sequence ID" value="NZ_CP159289.1"/>
</dbReference>
<evidence type="ECO:0000256" key="1">
    <source>
        <dbReference type="SAM" id="MobiDB-lite"/>
    </source>
</evidence>
<evidence type="ECO:0008006" key="4">
    <source>
        <dbReference type="Google" id="ProtNLM"/>
    </source>
</evidence>
<proteinExistence type="predicted"/>
<sequence>MKSKILLPVIFLLAVLISPSLMAQNDEYYRPDSLRKEQPERKEVPPRRKETARSEARPGREEEAGRFQG</sequence>
<dbReference type="EMBL" id="CP159289">
    <property type="protein sequence ID" value="XCH27093.1"/>
    <property type="molecule type" value="Genomic_DNA"/>
</dbReference>
<organism evidence="3">
    <name type="scientific">Dyadobacter sp. 676</name>
    <dbReference type="NCBI Taxonomy" id="3088362"/>
    <lineage>
        <taxon>Bacteria</taxon>
        <taxon>Pseudomonadati</taxon>
        <taxon>Bacteroidota</taxon>
        <taxon>Cytophagia</taxon>
        <taxon>Cytophagales</taxon>
        <taxon>Spirosomataceae</taxon>
        <taxon>Dyadobacter</taxon>
    </lineage>
</organism>
<feature type="signal peptide" evidence="2">
    <location>
        <begin position="1"/>
        <end position="23"/>
    </location>
</feature>
<evidence type="ECO:0000313" key="3">
    <source>
        <dbReference type="EMBL" id="XCH27093.1"/>
    </source>
</evidence>
<keyword evidence="2" id="KW-0732">Signal</keyword>
<reference evidence="3" key="1">
    <citation type="submission" date="2024-06" db="EMBL/GenBank/DDBJ databases">
        <title>Sequencing and assembly of the genome of Dyadobacter sp. strain 676, a symbiont of Cyamopsis tetragonoloba.</title>
        <authorList>
            <person name="Guro P."/>
            <person name="Sazanova A."/>
            <person name="Kuznetsova I."/>
            <person name="Belimov A."/>
            <person name="Safronova V."/>
        </authorList>
    </citation>
    <scope>NUCLEOTIDE SEQUENCE</scope>
    <source>
        <strain evidence="3">676</strain>
    </source>
</reference>
<gene>
    <name evidence="3" type="ORF">ABV298_12095</name>
</gene>
<dbReference type="AlphaFoldDB" id="A0AAU8FRH7"/>
<accession>A0AAU8FRH7</accession>